<organism evidence="2 3">
    <name type="scientific">Halomonas saccharevitans</name>
    <dbReference type="NCBI Taxonomy" id="416872"/>
    <lineage>
        <taxon>Bacteria</taxon>
        <taxon>Pseudomonadati</taxon>
        <taxon>Pseudomonadota</taxon>
        <taxon>Gammaproteobacteria</taxon>
        <taxon>Oceanospirillales</taxon>
        <taxon>Halomonadaceae</taxon>
        <taxon>Halomonas</taxon>
    </lineage>
</organism>
<dbReference type="GO" id="GO:0016740">
    <property type="term" value="F:transferase activity"/>
    <property type="evidence" value="ECO:0007669"/>
    <property type="project" value="UniProtKB-KW"/>
</dbReference>
<accession>A0A1I7CK52</accession>
<reference evidence="2 3" key="1">
    <citation type="submission" date="2016-10" db="EMBL/GenBank/DDBJ databases">
        <authorList>
            <person name="de Groot N.N."/>
        </authorList>
    </citation>
    <scope>NUCLEOTIDE SEQUENCE [LARGE SCALE GENOMIC DNA]</scope>
    <source>
        <strain evidence="2 3">CGMCC 1.6493</strain>
    </source>
</reference>
<dbReference type="EMBL" id="FPAQ01000048">
    <property type="protein sequence ID" value="SFT99788.1"/>
    <property type="molecule type" value="Genomic_DNA"/>
</dbReference>
<dbReference type="InterPro" id="IPR007345">
    <property type="entry name" value="Polysacch_pyruvyl_Trfase"/>
</dbReference>
<dbReference type="RefSeq" id="WP_175535126.1">
    <property type="nucleotide sequence ID" value="NZ_FPAQ01000048.1"/>
</dbReference>
<evidence type="ECO:0000313" key="2">
    <source>
        <dbReference type="EMBL" id="SFT99788.1"/>
    </source>
</evidence>
<name>A0A1I7CK52_9GAMM</name>
<dbReference type="AlphaFoldDB" id="A0A1I7CK52"/>
<dbReference type="Proteomes" id="UP000199594">
    <property type="component" value="Unassembled WGS sequence"/>
</dbReference>
<feature type="domain" description="Polysaccharide pyruvyl transferase" evidence="1">
    <location>
        <begin position="44"/>
        <end position="294"/>
    </location>
</feature>
<evidence type="ECO:0000259" key="1">
    <source>
        <dbReference type="Pfam" id="PF04230"/>
    </source>
</evidence>
<dbReference type="Pfam" id="PF04230">
    <property type="entry name" value="PS_pyruv_trans"/>
    <property type="match status" value="1"/>
</dbReference>
<keyword evidence="2" id="KW-0808">Transferase</keyword>
<proteinExistence type="predicted"/>
<sequence>MLDGIKARVPVPLKVAARRVLCAEHMRLPDAPRVVMFLAADYGNIGDLAISAAQQGFLARSLPGYRVVPIPISRTREVIRSLRRQVGPDDLVTTVGGGNMGSLYPDIEALRQLVIRSFPNNRIICFPQTLDWDDSQASQKALARIVRTYSRHPDIHVFARESVTHAKLEAMFAGHTNVTVGYSPDIVLRASPGDLGARANAQPTGILLCMRDDCERALDSRQREQVAAALAGTGLAVQTTDTHAGGSRLDESRRSQLLADKLDQFGASRLVVTDRLHGMILAVVAGTPCMVYPNANHKIRQTWLDWLADQPWIKFLAPDDFEMLPEAVEALLAGGRPRVGPPVDPSRYEALRQSLVSSCGVSCNHW</sequence>
<protein>
    <submittedName>
        <fullName evidence="2">Exopolysaccharide biosynthesis protein EpsI, predicted pyruvyl transferase</fullName>
    </submittedName>
</protein>
<evidence type="ECO:0000313" key="3">
    <source>
        <dbReference type="Proteomes" id="UP000199594"/>
    </source>
</evidence>
<gene>
    <name evidence="2" type="ORF">SAMN04487956_1487</name>
</gene>